<proteinExistence type="predicted"/>
<organism evidence="3 4">
    <name type="scientific">Pseudo-nitzschia multistriata</name>
    <dbReference type="NCBI Taxonomy" id="183589"/>
    <lineage>
        <taxon>Eukaryota</taxon>
        <taxon>Sar</taxon>
        <taxon>Stramenopiles</taxon>
        <taxon>Ochrophyta</taxon>
        <taxon>Bacillariophyta</taxon>
        <taxon>Bacillariophyceae</taxon>
        <taxon>Bacillariophycidae</taxon>
        <taxon>Bacillariales</taxon>
        <taxon>Bacillariaceae</taxon>
        <taxon>Pseudo-nitzschia</taxon>
    </lineage>
</organism>
<gene>
    <name evidence="3" type="ORF">PSNMU_V1.4_AUG-EV-PASAV3_0109630</name>
</gene>
<dbReference type="GO" id="GO:0046961">
    <property type="term" value="F:proton-transporting ATPase activity, rotational mechanism"/>
    <property type="evidence" value="ECO:0007669"/>
    <property type="project" value="InterPro"/>
</dbReference>
<dbReference type="AlphaFoldDB" id="A0A448ZPP0"/>
<reference evidence="3 4" key="1">
    <citation type="submission" date="2019-01" db="EMBL/GenBank/DDBJ databases">
        <authorList>
            <person name="Ferrante I. M."/>
        </authorList>
    </citation>
    <scope>NUCLEOTIDE SEQUENCE [LARGE SCALE GENOMIC DNA]</scope>
    <source>
        <strain evidence="3 4">B856</strain>
    </source>
</reference>
<dbReference type="GO" id="GO:0033179">
    <property type="term" value="C:proton-transporting V-type ATPase, V0 domain"/>
    <property type="evidence" value="ECO:0007669"/>
    <property type="project" value="InterPro"/>
</dbReference>
<evidence type="ECO:0000256" key="1">
    <source>
        <dbReference type="ARBA" id="ARBA00022448"/>
    </source>
</evidence>
<evidence type="ECO:0000313" key="3">
    <source>
        <dbReference type="EMBL" id="VEU43999.1"/>
    </source>
</evidence>
<evidence type="ECO:0000313" key="4">
    <source>
        <dbReference type="Proteomes" id="UP000291116"/>
    </source>
</evidence>
<dbReference type="InterPro" id="IPR044911">
    <property type="entry name" value="V-type_ATPase_csu/dsu_dom_3"/>
</dbReference>
<protein>
    <submittedName>
        <fullName evidence="3">Uncharacterized protein</fullName>
    </submittedName>
</protein>
<dbReference type="Proteomes" id="UP000291116">
    <property type="component" value="Unassembled WGS sequence"/>
</dbReference>
<dbReference type="OrthoDB" id="10250083at2759"/>
<sequence>MTTPKPVQGNSDFTTFNIRHGFAEALVRGMRSSFLGDQDYNHLIQCETLEDVRLNLTETDYADAIADFNSLTPAMLQKAAVEKLVAEFKYLRTQTGL</sequence>
<dbReference type="Gene3D" id="1.10.132.50">
    <property type="entry name" value="ATP synthase (C/AC39) subunit, domain 3"/>
    <property type="match status" value="1"/>
</dbReference>
<dbReference type="SUPFAM" id="SSF103486">
    <property type="entry name" value="V-type ATP synthase subunit C"/>
    <property type="match status" value="1"/>
</dbReference>
<dbReference type="InterPro" id="IPR016727">
    <property type="entry name" value="ATPase_V0-cplx_dsu"/>
</dbReference>
<name>A0A448ZPP0_9STRA</name>
<evidence type="ECO:0000256" key="2">
    <source>
        <dbReference type="ARBA" id="ARBA00023065"/>
    </source>
</evidence>
<keyword evidence="2" id="KW-0406">Ion transport</keyword>
<dbReference type="InterPro" id="IPR036079">
    <property type="entry name" value="ATPase_csu/dsu_sf"/>
</dbReference>
<dbReference type="EMBL" id="CAACVS010000603">
    <property type="protein sequence ID" value="VEU43999.1"/>
    <property type="molecule type" value="Genomic_DNA"/>
</dbReference>
<accession>A0A448ZPP0</accession>
<dbReference type="InterPro" id="IPR002843">
    <property type="entry name" value="ATPase_V0-cplx_csu/dsu"/>
</dbReference>
<keyword evidence="1" id="KW-0813">Transport</keyword>
<keyword evidence="4" id="KW-1185">Reference proteome</keyword>
<dbReference type="PANTHER" id="PTHR11028">
    <property type="entry name" value="VACUOLAR ATP SYNTHASE SUBUNIT AC39"/>
    <property type="match status" value="1"/>
</dbReference>
<dbReference type="Pfam" id="PF01992">
    <property type="entry name" value="vATP-synt_AC39"/>
    <property type="match status" value="1"/>
</dbReference>